<evidence type="ECO:0000313" key="3">
    <source>
        <dbReference type="EMBL" id="CAJ0939476.1"/>
    </source>
</evidence>
<organism evidence="3 4">
    <name type="scientific">Ranitomeya imitator</name>
    <name type="common">mimic poison frog</name>
    <dbReference type="NCBI Taxonomy" id="111125"/>
    <lineage>
        <taxon>Eukaryota</taxon>
        <taxon>Metazoa</taxon>
        <taxon>Chordata</taxon>
        <taxon>Craniata</taxon>
        <taxon>Vertebrata</taxon>
        <taxon>Euteleostomi</taxon>
        <taxon>Amphibia</taxon>
        <taxon>Batrachia</taxon>
        <taxon>Anura</taxon>
        <taxon>Neobatrachia</taxon>
        <taxon>Hyloidea</taxon>
        <taxon>Dendrobatidae</taxon>
        <taxon>Dendrobatinae</taxon>
        <taxon>Ranitomeya</taxon>
    </lineage>
</organism>
<dbReference type="EMBL" id="CAUEEQ010015607">
    <property type="protein sequence ID" value="CAJ0939476.1"/>
    <property type="molecule type" value="Genomic_DNA"/>
</dbReference>
<gene>
    <name evidence="3" type="ORF">RIMI_LOCUS8027399</name>
</gene>
<dbReference type="Pfam" id="PF14493">
    <property type="entry name" value="HTH_40"/>
    <property type="match status" value="1"/>
</dbReference>
<feature type="compositionally biased region" description="Polar residues" evidence="1">
    <location>
        <begin position="228"/>
        <end position="247"/>
    </location>
</feature>
<dbReference type="PANTHER" id="PTHR33050:SF7">
    <property type="entry name" value="RIBONUCLEASE H"/>
    <property type="match status" value="1"/>
</dbReference>
<evidence type="ECO:0000313" key="4">
    <source>
        <dbReference type="Proteomes" id="UP001176940"/>
    </source>
</evidence>
<dbReference type="InterPro" id="IPR029491">
    <property type="entry name" value="Helicase_HTH"/>
</dbReference>
<feature type="region of interest" description="Disordered" evidence="1">
    <location>
        <begin position="297"/>
        <end position="338"/>
    </location>
</feature>
<protein>
    <recommendedName>
        <fullName evidence="2">Helicase Helix-turn-helix domain-containing protein</fullName>
    </recommendedName>
</protein>
<feature type="compositionally biased region" description="Basic residues" evidence="1">
    <location>
        <begin position="325"/>
        <end position="338"/>
    </location>
</feature>
<evidence type="ECO:0000259" key="2">
    <source>
        <dbReference type="Pfam" id="PF14493"/>
    </source>
</evidence>
<comment type="caution">
    <text evidence="3">The sequence shown here is derived from an EMBL/GenBank/DDBJ whole genome shotgun (WGS) entry which is preliminary data.</text>
</comment>
<dbReference type="InterPro" id="IPR052055">
    <property type="entry name" value="Hepadnavirus_pol/RT"/>
</dbReference>
<evidence type="ECO:0000256" key="1">
    <source>
        <dbReference type="SAM" id="MobiDB-lite"/>
    </source>
</evidence>
<accession>A0ABN9LF96</accession>
<feature type="compositionally biased region" description="Basic and acidic residues" evidence="1">
    <location>
        <begin position="309"/>
        <end position="321"/>
    </location>
</feature>
<keyword evidence="4" id="KW-1185">Reference proteome</keyword>
<dbReference type="Proteomes" id="UP001176940">
    <property type="component" value="Unassembled WGS sequence"/>
</dbReference>
<dbReference type="PANTHER" id="PTHR33050">
    <property type="entry name" value="REVERSE TRANSCRIPTASE DOMAIN-CONTAINING PROTEIN"/>
    <property type="match status" value="1"/>
</dbReference>
<name>A0ABN9LF96_9NEOB</name>
<feature type="region of interest" description="Disordered" evidence="1">
    <location>
        <begin position="217"/>
        <end position="253"/>
    </location>
</feature>
<sequence length="338" mass="38070">MHEVKQFLLWAKKNHSVILAVHIPGKDKWVAEFLSCQGLASGEWALHPDVFRQICQCWGSPDVDLMASGMNAKVPRFVARYRDPQAFTVDALVLPWSHFRVPYLFPPLALLSKVVRKIKSKGIPQKIADTRSISLTAVGMHLWQALKAGYPLDVQRAGLTPAIQKTITEIIKGPTINSDLSSFQAIRSLVAPQVDIYLIRMMITLLEKERAGELENKPLGVINEQPKRQTSQTSSKLQDQGDTQPKTTMKKSDLWIEKKQPTQEIKLNIQKDSTSVVAPIQLASWNQKVLDEDTEELFSESQVQTPKRKFPDWFDASKETSKSSNIKKNKTGKKGLFG</sequence>
<feature type="domain" description="Helicase Helix-turn-helix" evidence="2">
    <location>
        <begin position="124"/>
        <end position="203"/>
    </location>
</feature>
<proteinExistence type="predicted"/>
<reference evidence="3" key="1">
    <citation type="submission" date="2023-07" db="EMBL/GenBank/DDBJ databases">
        <authorList>
            <person name="Stuckert A."/>
        </authorList>
    </citation>
    <scope>NUCLEOTIDE SEQUENCE</scope>
</reference>